<dbReference type="Proteomes" id="UP000070054">
    <property type="component" value="Unassembled WGS sequence"/>
</dbReference>
<sequence>MILQVCKAGVVNWKDLCDFQKPKADLESIKRALSQLVAELGLPISKHRQTSSNTTRASFRLSYQQRSAVQRTPSDSNLSEEPFNMDRYPCVNRYKHGVDCPGWVNVHGARCEDCVVYNR</sequence>
<proteinExistence type="predicted"/>
<name>A0A135SDB0_9PEZI</name>
<evidence type="ECO:0000313" key="1">
    <source>
        <dbReference type="EMBL" id="KXH33888.1"/>
    </source>
</evidence>
<reference evidence="1 2" key="1">
    <citation type="submission" date="2014-02" db="EMBL/GenBank/DDBJ databases">
        <title>The genome sequence of Colletotrichum nymphaeae SA-01.</title>
        <authorList>
            <person name="Baroncelli R."/>
            <person name="Thon M.R."/>
        </authorList>
    </citation>
    <scope>NUCLEOTIDE SEQUENCE [LARGE SCALE GENOMIC DNA]</scope>
    <source>
        <strain evidence="1 2">SA-01</strain>
    </source>
</reference>
<comment type="caution">
    <text evidence="1">The sequence shown here is derived from an EMBL/GenBank/DDBJ whole genome shotgun (WGS) entry which is preliminary data.</text>
</comment>
<dbReference type="OrthoDB" id="4788726at2759"/>
<keyword evidence="2" id="KW-1185">Reference proteome</keyword>
<accession>A0A135SDB0</accession>
<dbReference type="AlphaFoldDB" id="A0A135SDB0"/>
<evidence type="ECO:0000313" key="2">
    <source>
        <dbReference type="Proteomes" id="UP000070054"/>
    </source>
</evidence>
<gene>
    <name evidence="1" type="ORF">CNYM01_13661</name>
</gene>
<dbReference type="EMBL" id="JEMN01001538">
    <property type="protein sequence ID" value="KXH33888.1"/>
    <property type="molecule type" value="Genomic_DNA"/>
</dbReference>
<protein>
    <submittedName>
        <fullName evidence="1">Uncharacterized protein</fullName>
    </submittedName>
</protein>
<organism evidence="1 2">
    <name type="scientific">Colletotrichum nymphaeae SA-01</name>
    <dbReference type="NCBI Taxonomy" id="1460502"/>
    <lineage>
        <taxon>Eukaryota</taxon>
        <taxon>Fungi</taxon>
        <taxon>Dikarya</taxon>
        <taxon>Ascomycota</taxon>
        <taxon>Pezizomycotina</taxon>
        <taxon>Sordariomycetes</taxon>
        <taxon>Hypocreomycetidae</taxon>
        <taxon>Glomerellales</taxon>
        <taxon>Glomerellaceae</taxon>
        <taxon>Colletotrichum</taxon>
        <taxon>Colletotrichum acutatum species complex</taxon>
    </lineage>
</organism>